<protein>
    <submittedName>
        <fullName evidence="2">Uncharacterized protein</fullName>
    </submittedName>
</protein>
<accession>A0A382SRJ3</accession>
<feature type="compositionally biased region" description="Polar residues" evidence="1">
    <location>
        <begin position="1"/>
        <end position="11"/>
    </location>
</feature>
<sequence>MPLLTLVSNAVSSSRTTSRSRSTVSIRSRATTTTPSRSPINRSPEQIVVPPIATGSPTEPGPWEYGELGETPVQNTGIPTGRIP</sequence>
<feature type="compositionally biased region" description="Low complexity" evidence="1">
    <location>
        <begin position="12"/>
        <end position="40"/>
    </location>
</feature>
<dbReference type="AlphaFoldDB" id="A0A382SRJ3"/>
<proteinExistence type="predicted"/>
<organism evidence="2">
    <name type="scientific">marine metagenome</name>
    <dbReference type="NCBI Taxonomy" id="408172"/>
    <lineage>
        <taxon>unclassified sequences</taxon>
        <taxon>metagenomes</taxon>
        <taxon>ecological metagenomes</taxon>
    </lineage>
</organism>
<name>A0A382SRJ3_9ZZZZ</name>
<evidence type="ECO:0000313" key="2">
    <source>
        <dbReference type="EMBL" id="SVD11501.1"/>
    </source>
</evidence>
<dbReference type="EMBL" id="UINC01130440">
    <property type="protein sequence ID" value="SVD11501.1"/>
    <property type="molecule type" value="Genomic_DNA"/>
</dbReference>
<evidence type="ECO:0000256" key="1">
    <source>
        <dbReference type="SAM" id="MobiDB-lite"/>
    </source>
</evidence>
<gene>
    <name evidence="2" type="ORF">METZ01_LOCUS364355</name>
</gene>
<reference evidence="2" key="1">
    <citation type="submission" date="2018-05" db="EMBL/GenBank/DDBJ databases">
        <authorList>
            <person name="Lanie J.A."/>
            <person name="Ng W.-L."/>
            <person name="Kazmierczak K.M."/>
            <person name="Andrzejewski T.M."/>
            <person name="Davidsen T.M."/>
            <person name="Wayne K.J."/>
            <person name="Tettelin H."/>
            <person name="Glass J.I."/>
            <person name="Rusch D."/>
            <person name="Podicherti R."/>
            <person name="Tsui H.-C.T."/>
            <person name="Winkler M.E."/>
        </authorList>
    </citation>
    <scope>NUCLEOTIDE SEQUENCE</scope>
</reference>
<feature type="non-terminal residue" evidence="2">
    <location>
        <position position="84"/>
    </location>
</feature>
<feature type="region of interest" description="Disordered" evidence="1">
    <location>
        <begin position="1"/>
        <end position="84"/>
    </location>
</feature>